<evidence type="ECO:0000256" key="1">
    <source>
        <dbReference type="SAM" id="MobiDB-lite"/>
    </source>
</evidence>
<feature type="region of interest" description="Disordered" evidence="1">
    <location>
        <begin position="1"/>
        <end position="34"/>
    </location>
</feature>
<comment type="caution">
    <text evidence="2">The sequence shown here is derived from an EMBL/GenBank/DDBJ whole genome shotgun (WGS) entry which is preliminary data.</text>
</comment>
<proteinExistence type="predicted"/>
<name>A0ABN0VXC9_9ACTN</name>
<accession>A0ABN0VXC9</accession>
<dbReference type="Proteomes" id="UP001501822">
    <property type="component" value="Unassembled WGS sequence"/>
</dbReference>
<evidence type="ECO:0008006" key="4">
    <source>
        <dbReference type="Google" id="ProtNLM"/>
    </source>
</evidence>
<sequence length="323" mass="35251">MEDGHGALRPLQGTLRRPFPATPGFGDGRAGEAGPTLADHEHWQRAPMTPRATPAAVTRVTAPSGAVRDLPEHERLVFGRGPDADLVISADRGLSRRAGVISALCGGAWVANLSRTHALYAESDGYQIRLPPMENGGEPSAGWFIRSGTTLVGSRGMLDEGQAVRVTVLAAVTDALVSPPAARTEDDSTLLPLYLDPHTKLFLVALLLCRPWLLDPTRTTPLPRTPEIARAALEVTDAFYEIEQFDHDPVFRDRLAARVGEHLKVLRRKINSRGLARAGTRLSDEVVVGVLIEHAIVTPADLDRLADPSWCSRQEDLWWDRSR</sequence>
<dbReference type="EMBL" id="BAAABM010000007">
    <property type="protein sequence ID" value="GAA0319702.1"/>
    <property type="molecule type" value="Genomic_DNA"/>
</dbReference>
<reference evidence="2 3" key="1">
    <citation type="journal article" date="2019" name="Int. J. Syst. Evol. Microbiol.">
        <title>The Global Catalogue of Microorganisms (GCM) 10K type strain sequencing project: providing services to taxonomists for standard genome sequencing and annotation.</title>
        <authorList>
            <consortium name="The Broad Institute Genomics Platform"/>
            <consortium name="The Broad Institute Genome Sequencing Center for Infectious Disease"/>
            <person name="Wu L."/>
            <person name="Ma J."/>
        </authorList>
    </citation>
    <scope>NUCLEOTIDE SEQUENCE [LARGE SCALE GENOMIC DNA]</scope>
    <source>
        <strain evidence="2 3">JCM 3146</strain>
    </source>
</reference>
<evidence type="ECO:0000313" key="3">
    <source>
        <dbReference type="Proteomes" id="UP001501822"/>
    </source>
</evidence>
<evidence type="ECO:0000313" key="2">
    <source>
        <dbReference type="EMBL" id="GAA0319702.1"/>
    </source>
</evidence>
<gene>
    <name evidence="2" type="ORF">GCM10010151_06770</name>
</gene>
<keyword evidence="3" id="KW-1185">Reference proteome</keyword>
<organism evidence="2 3">
    <name type="scientific">Actinoallomurus spadix</name>
    <dbReference type="NCBI Taxonomy" id="79912"/>
    <lineage>
        <taxon>Bacteria</taxon>
        <taxon>Bacillati</taxon>
        <taxon>Actinomycetota</taxon>
        <taxon>Actinomycetes</taxon>
        <taxon>Streptosporangiales</taxon>
        <taxon>Thermomonosporaceae</taxon>
        <taxon>Actinoallomurus</taxon>
    </lineage>
</organism>
<protein>
    <recommendedName>
        <fullName evidence="4">FHA domain-containing protein</fullName>
    </recommendedName>
</protein>